<dbReference type="PANTHER" id="PTHR36833:SF1">
    <property type="entry name" value="INTEGRAL MEMBRANE TRANSPORT PROTEIN"/>
    <property type="match status" value="1"/>
</dbReference>
<evidence type="ECO:0000256" key="1">
    <source>
        <dbReference type="SAM" id="Phobius"/>
    </source>
</evidence>
<accession>A0A2M8KR96</accession>
<comment type="caution">
    <text evidence="2">The sequence shown here is derived from an EMBL/GenBank/DDBJ whole genome shotgun (WGS) entry which is preliminary data.</text>
</comment>
<reference evidence="3" key="1">
    <citation type="submission" date="2017-09" db="EMBL/GenBank/DDBJ databases">
        <title>Depth-based differentiation of microbial function through sediment-hosted aquifers and enrichment of novel symbionts in the deep terrestrial subsurface.</title>
        <authorList>
            <person name="Probst A.J."/>
            <person name="Ladd B."/>
            <person name="Jarett J.K."/>
            <person name="Geller-Mcgrath D.E."/>
            <person name="Sieber C.M.K."/>
            <person name="Emerson J.B."/>
            <person name="Anantharaman K."/>
            <person name="Thomas B.C."/>
            <person name="Malmstrom R."/>
            <person name="Stieglmeier M."/>
            <person name="Klingl A."/>
            <person name="Woyke T."/>
            <person name="Ryan C.M."/>
            <person name="Banfield J.F."/>
        </authorList>
    </citation>
    <scope>NUCLEOTIDE SEQUENCE [LARGE SCALE GENOMIC DNA]</scope>
</reference>
<dbReference type="Proteomes" id="UP000229554">
    <property type="component" value="Unassembled WGS sequence"/>
</dbReference>
<sequence>MKHTLSLLKLFSYYSIKKTLAQPLSVFLFVVAKIIRFALFFFFIHYLLSKTRMLVGYTLTETLLFFLTFSLIDGIAQLLFREVYRFRPLVTEGTLDLVLTKPYHPFLQILIGGIDILDVVMVCIYGVFALYFLRQIDSSYSLSLVVYILLIVNALIIAAAAHICILALGLISSEIDNALSLFRDITRLGSLPIDIYSEPIRTILNTVVPVGVMMSFPVKGYLGLLSIQSLVYSLLLGTVLLWTSLYMWRRALVHYQSWGG</sequence>
<feature type="transmembrane region" description="Helical" evidence="1">
    <location>
        <begin position="144"/>
        <end position="171"/>
    </location>
</feature>
<evidence type="ECO:0008006" key="4">
    <source>
        <dbReference type="Google" id="ProtNLM"/>
    </source>
</evidence>
<dbReference type="EMBL" id="PFED01000205">
    <property type="protein sequence ID" value="PJE62438.1"/>
    <property type="molecule type" value="Genomic_DNA"/>
</dbReference>
<feature type="transmembrane region" description="Helical" evidence="1">
    <location>
        <begin position="221"/>
        <end position="242"/>
    </location>
</feature>
<dbReference type="AlphaFoldDB" id="A0A2M8KR96"/>
<gene>
    <name evidence="2" type="ORF">COU88_05015</name>
</gene>
<evidence type="ECO:0000313" key="3">
    <source>
        <dbReference type="Proteomes" id="UP000229554"/>
    </source>
</evidence>
<proteinExistence type="predicted"/>
<feature type="transmembrane region" description="Helical" evidence="1">
    <location>
        <begin position="54"/>
        <end position="80"/>
    </location>
</feature>
<feature type="transmembrane region" description="Helical" evidence="1">
    <location>
        <begin position="20"/>
        <end position="47"/>
    </location>
</feature>
<keyword evidence="1" id="KW-1133">Transmembrane helix</keyword>
<keyword evidence="1" id="KW-0812">Transmembrane</keyword>
<feature type="transmembrane region" description="Helical" evidence="1">
    <location>
        <begin position="106"/>
        <end position="132"/>
    </location>
</feature>
<dbReference type="InterPro" id="IPR010390">
    <property type="entry name" value="ABC-2_transporter-like"/>
</dbReference>
<keyword evidence="1" id="KW-0472">Membrane</keyword>
<name>A0A2M8KR96_9BACT</name>
<evidence type="ECO:0000313" key="2">
    <source>
        <dbReference type="EMBL" id="PJE62438.1"/>
    </source>
</evidence>
<dbReference type="PANTHER" id="PTHR36833">
    <property type="entry name" value="SLR0610 PROTEIN-RELATED"/>
    <property type="match status" value="1"/>
</dbReference>
<protein>
    <recommendedName>
        <fullName evidence="4">ABC transporter permease</fullName>
    </recommendedName>
</protein>
<dbReference type="Pfam" id="PF06182">
    <property type="entry name" value="ABC2_membrane_6"/>
    <property type="match status" value="1"/>
</dbReference>
<organism evidence="2 3">
    <name type="scientific">Candidatus Roizmanbacteria bacterium CG10_big_fil_rev_8_21_14_0_10_39_6</name>
    <dbReference type="NCBI Taxonomy" id="1974853"/>
    <lineage>
        <taxon>Bacteria</taxon>
        <taxon>Candidatus Roizmaniibacteriota</taxon>
    </lineage>
</organism>